<proteinExistence type="predicted"/>
<dbReference type="STRING" id="1121884.SAMN02745131_03834"/>
<protein>
    <submittedName>
        <fullName evidence="3">CheY chemotaxis protein or a CheY-like REC (Receiver) domain</fullName>
    </submittedName>
</protein>
<name>A0A1M5FIE4_9BACT</name>
<dbReference type="RefSeq" id="WP_072836954.1">
    <property type="nucleotide sequence ID" value="NZ_FQUU01000023.1"/>
</dbReference>
<feature type="domain" description="Response regulatory" evidence="2">
    <location>
        <begin position="7"/>
        <end position="129"/>
    </location>
</feature>
<dbReference type="InterPro" id="IPR011006">
    <property type="entry name" value="CheY-like_superfamily"/>
</dbReference>
<dbReference type="PANTHER" id="PTHR44520:SF2">
    <property type="entry name" value="RESPONSE REGULATOR RCP1"/>
    <property type="match status" value="1"/>
</dbReference>
<evidence type="ECO:0000256" key="1">
    <source>
        <dbReference type="PROSITE-ProRule" id="PRU00169"/>
    </source>
</evidence>
<evidence type="ECO:0000259" key="2">
    <source>
        <dbReference type="PROSITE" id="PS50110"/>
    </source>
</evidence>
<sequence>MSSRNGPIVIVEDDVDDREILAEVLYDLDLDNEVKFFTCCQDVISYLMDTTDTPLMIISDINMPVMNGLEMRQAINENDYLRKKSIPFIFLSTSGKKESVDKAYELMVQGYFQKPNNLKELKDTLLMVINYWKVCLHPNVK</sequence>
<dbReference type="GO" id="GO:0000160">
    <property type="term" value="P:phosphorelay signal transduction system"/>
    <property type="evidence" value="ECO:0007669"/>
    <property type="project" value="InterPro"/>
</dbReference>
<dbReference type="SMART" id="SM00448">
    <property type="entry name" value="REC"/>
    <property type="match status" value="1"/>
</dbReference>
<gene>
    <name evidence="3" type="ORF">SAMN02745131_03834</name>
</gene>
<dbReference type="Pfam" id="PF00072">
    <property type="entry name" value="Response_reg"/>
    <property type="match status" value="1"/>
</dbReference>
<dbReference type="Proteomes" id="UP000184048">
    <property type="component" value="Unassembled WGS sequence"/>
</dbReference>
<dbReference type="OrthoDB" id="958614at2"/>
<dbReference type="EMBL" id="FQUU01000023">
    <property type="protein sequence ID" value="SHF91189.1"/>
    <property type="molecule type" value="Genomic_DNA"/>
</dbReference>
<accession>A0A1M5FIE4</accession>
<dbReference type="PANTHER" id="PTHR44520">
    <property type="entry name" value="RESPONSE REGULATOR RCP1-RELATED"/>
    <property type="match status" value="1"/>
</dbReference>
<evidence type="ECO:0000313" key="3">
    <source>
        <dbReference type="EMBL" id="SHF91189.1"/>
    </source>
</evidence>
<dbReference type="InterPro" id="IPR052893">
    <property type="entry name" value="TCS_response_regulator"/>
</dbReference>
<keyword evidence="1" id="KW-0597">Phosphoprotein</keyword>
<evidence type="ECO:0000313" key="4">
    <source>
        <dbReference type="Proteomes" id="UP000184048"/>
    </source>
</evidence>
<organism evidence="3 4">
    <name type="scientific">Flavisolibacter ginsengisoli DSM 18119</name>
    <dbReference type="NCBI Taxonomy" id="1121884"/>
    <lineage>
        <taxon>Bacteria</taxon>
        <taxon>Pseudomonadati</taxon>
        <taxon>Bacteroidota</taxon>
        <taxon>Chitinophagia</taxon>
        <taxon>Chitinophagales</taxon>
        <taxon>Chitinophagaceae</taxon>
        <taxon>Flavisolibacter</taxon>
    </lineage>
</organism>
<dbReference type="Gene3D" id="3.40.50.2300">
    <property type="match status" value="1"/>
</dbReference>
<dbReference type="AlphaFoldDB" id="A0A1M5FIE4"/>
<reference evidence="3 4" key="1">
    <citation type="submission" date="2016-11" db="EMBL/GenBank/DDBJ databases">
        <authorList>
            <person name="Jaros S."/>
            <person name="Januszkiewicz K."/>
            <person name="Wedrychowicz H."/>
        </authorList>
    </citation>
    <scope>NUCLEOTIDE SEQUENCE [LARGE SCALE GENOMIC DNA]</scope>
    <source>
        <strain evidence="3 4">DSM 18119</strain>
    </source>
</reference>
<dbReference type="InterPro" id="IPR001789">
    <property type="entry name" value="Sig_transdc_resp-reg_receiver"/>
</dbReference>
<feature type="modified residue" description="4-aspartylphosphate" evidence="1">
    <location>
        <position position="60"/>
    </location>
</feature>
<dbReference type="PROSITE" id="PS50110">
    <property type="entry name" value="RESPONSE_REGULATORY"/>
    <property type="match status" value="1"/>
</dbReference>
<keyword evidence="4" id="KW-1185">Reference proteome</keyword>
<dbReference type="SUPFAM" id="SSF52172">
    <property type="entry name" value="CheY-like"/>
    <property type="match status" value="1"/>
</dbReference>